<dbReference type="HOGENOM" id="CLU_064269_0_0_10"/>
<feature type="chain" id="PRO_5002413965" evidence="3">
    <location>
        <begin position="19"/>
        <end position="346"/>
    </location>
</feature>
<keyword evidence="2" id="KW-0604">Photosystem II</keyword>
<reference evidence="5 6" key="1">
    <citation type="journal article" date="2014" name="Curr. Microbiol.">
        <title>Spirosoma radiotolerans sp. nov., a gamma-radiation-resistant bacterium isolated from gamma ray-irradiated soil.</title>
        <authorList>
            <person name="Lee J.J."/>
            <person name="Srinivasan S."/>
            <person name="Lim S."/>
            <person name="Joe M."/>
            <person name="Im S."/>
            <person name="Bae S.I."/>
            <person name="Park K.R."/>
            <person name="Han J.H."/>
            <person name="Park S.H."/>
            <person name="Joo B.M."/>
            <person name="Park S.J."/>
            <person name="Kim M.K."/>
        </authorList>
    </citation>
    <scope>NUCLEOTIDE SEQUENCE [LARGE SCALE GENOMIC DNA]</scope>
    <source>
        <strain evidence="5 6">DG5A</strain>
    </source>
</reference>
<dbReference type="GO" id="GO:0015979">
    <property type="term" value="P:photosynthesis"/>
    <property type="evidence" value="ECO:0007669"/>
    <property type="project" value="UniProtKB-KW"/>
</dbReference>
<dbReference type="InterPro" id="IPR028203">
    <property type="entry name" value="PSII_CF48-like_dom"/>
</dbReference>
<dbReference type="PANTHER" id="PTHR47199:SF2">
    <property type="entry name" value="PHOTOSYSTEM II STABILITY_ASSEMBLY FACTOR HCF136, CHLOROPLASTIC"/>
    <property type="match status" value="1"/>
</dbReference>
<dbReference type="InterPro" id="IPR015943">
    <property type="entry name" value="WD40/YVTN_repeat-like_dom_sf"/>
</dbReference>
<dbReference type="SUPFAM" id="SSF110296">
    <property type="entry name" value="Oligoxyloglucan reducing end-specific cellobiohydrolase"/>
    <property type="match status" value="1"/>
</dbReference>
<accession>A0A0E3V5F6</accession>
<dbReference type="CDD" id="cd15482">
    <property type="entry name" value="Sialidase_non-viral"/>
    <property type="match status" value="2"/>
</dbReference>
<dbReference type="Gene3D" id="2.130.10.10">
    <property type="entry name" value="YVTN repeat-like/Quinoprotein amine dehydrogenase"/>
    <property type="match status" value="3"/>
</dbReference>
<name>A0A0E3V5F6_9BACT</name>
<keyword evidence="1" id="KW-0602">Photosynthesis</keyword>
<dbReference type="EMBL" id="CP010429">
    <property type="protein sequence ID" value="AKD54112.1"/>
    <property type="molecule type" value="Genomic_DNA"/>
</dbReference>
<evidence type="ECO:0000256" key="2">
    <source>
        <dbReference type="ARBA" id="ARBA00023276"/>
    </source>
</evidence>
<evidence type="ECO:0000313" key="5">
    <source>
        <dbReference type="EMBL" id="AKD54112.1"/>
    </source>
</evidence>
<dbReference type="PATRIC" id="fig|1379870.5.peg.773"/>
<dbReference type="OrthoDB" id="9813892at2"/>
<dbReference type="STRING" id="1379870.SD10_03535"/>
<dbReference type="Proteomes" id="UP000033054">
    <property type="component" value="Chromosome"/>
</dbReference>
<dbReference type="AlphaFoldDB" id="A0A0E3V5F6"/>
<feature type="signal peptide" evidence="3">
    <location>
        <begin position="1"/>
        <end position="18"/>
    </location>
</feature>
<dbReference type="GO" id="GO:0009523">
    <property type="term" value="C:photosystem II"/>
    <property type="evidence" value="ECO:0007669"/>
    <property type="project" value="UniProtKB-KW"/>
</dbReference>
<evidence type="ECO:0000313" key="6">
    <source>
        <dbReference type="Proteomes" id="UP000033054"/>
    </source>
</evidence>
<keyword evidence="3" id="KW-0732">Signal</keyword>
<dbReference type="PANTHER" id="PTHR47199">
    <property type="entry name" value="PHOTOSYSTEM II STABILITY/ASSEMBLY FACTOR HCF136, CHLOROPLASTIC"/>
    <property type="match status" value="1"/>
</dbReference>
<dbReference type="KEGG" id="srd:SD10_03535"/>
<dbReference type="Pfam" id="PF14870">
    <property type="entry name" value="PSII_BNR"/>
    <property type="match status" value="1"/>
</dbReference>
<evidence type="ECO:0000256" key="3">
    <source>
        <dbReference type="SAM" id="SignalP"/>
    </source>
</evidence>
<dbReference type="InterPro" id="IPR002860">
    <property type="entry name" value="BNR_rpt"/>
</dbReference>
<evidence type="ECO:0000256" key="1">
    <source>
        <dbReference type="ARBA" id="ARBA00022531"/>
    </source>
</evidence>
<proteinExistence type="predicted"/>
<keyword evidence="6" id="KW-1185">Reference proteome</keyword>
<feature type="domain" description="Photosynthesis system II assembly factor Ycf48/Hcf136-like" evidence="4">
    <location>
        <begin position="20"/>
        <end position="114"/>
    </location>
</feature>
<evidence type="ECO:0000259" key="4">
    <source>
        <dbReference type="Pfam" id="PF14870"/>
    </source>
</evidence>
<dbReference type="RefSeq" id="WP_046375709.1">
    <property type="nucleotide sequence ID" value="NZ_CP010429.1"/>
</dbReference>
<protein>
    <submittedName>
        <fullName evidence="5">Oxidoreductase</fullName>
    </submittedName>
</protein>
<gene>
    <name evidence="5" type="ORF">SD10_03535</name>
</gene>
<organism evidence="5 6">
    <name type="scientific">Spirosoma radiotolerans</name>
    <dbReference type="NCBI Taxonomy" id="1379870"/>
    <lineage>
        <taxon>Bacteria</taxon>
        <taxon>Pseudomonadati</taxon>
        <taxon>Bacteroidota</taxon>
        <taxon>Cytophagia</taxon>
        <taxon>Cytophagales</taxon>
        <taxon>Cytophagaceae</taxon>
        <taxon>Spirosoma</taxon>
    </lineage>
</organism>
<dbReference type="Pfam" id="PF02012">
    <property type="entry name" value="BNR"/>
    <property type="match status" value="1"/>
</dbReference>
<sequence>MKQLLCLLIGTLSLSVPALSQWQPQSVGTDASFRAVSVSGADVAWIGGTKGTFLHTADGGKTWQTGTVPDAQGCDFRDVQAIDAQTAYLMSAGPAEKGQARLYKTTDGGQHWTLLYQTQQTGVFFDGIDFWDDQHGIIFSDPLTDPSVGRRWFMLTTDDGGKTWQPIPPASLPVMEPNEAAFAASGTSIVVQGKRNVWIASGGGVFGRVFRSKDRGRTWAVSNTPLPAGEATGLFGMHFFTEKIGVVVGGNYKQEQQPGPNGAITRDGGQTWTLLTPTDPPGLKEAVALLPGDRLLAVGPSGTSLSADQGQTWQRLDTDGFHSVACAKGTCYAVGAKGKVAIQRFK</sequence>